<evidence type="ECO:0000313" key="5">
    <source>
        <dbReference type="Proteomes" id="UP000326759"/>
    </source>
</evidence>
<feature type="region of interest" description="Disordered" evidence="3">
    <location>
        <begin position="669"/>
        <end position="697"/>
    </location>
</feature>
<gene>
    <name evidence="4" type="primary">Mtus1</name>
    <name evidence="4" type="ORF">Anas_02742</name>
</gene>
<dbReference type="Proteomes" id="UP000326759">
    <property type="component" value="Unassembled WGS sequence"/>
</dbReference>
<feature type="coiled-coil region" evidence="2">
    <location>
        <begin position="267"/>
        <end position="294"/>
    </location>
</feature>
<accession>A0A5N5TQ15</accession>
<dbReference type="PANTHER" id="PTHR24200:SF11">
    <property type="entry name" value="TOUCAN, ISOFORM A"/>
    <property type="match status" value="1"/>
</dbReference>
<evidence type="ECO:0000256" key="1">
    <source>
        <dbReference type="ARBA" id="ARBA00023054"/>
    </source>
</evidence>
<feature type="non-terminal residue" evidence="4">
    <location>
        <position position="697"/>
    </location>
</feature>
<dbReference type="GO" id="GO:0005634">
    <property type="term" value="C:nucleus"/>
    <property type="evidence" value="ECO:0007669"/>
    <property type="project" value="TreeGrafter"/>
</dbReference>
<evidence type="ECO:0000256" key="3">
    <source>
        <dbReference type="SAM" id="MobiDB-lite"/>
    </source>
</evidence>
<keyword evidence="1 2" id="KW-0175">Coiled coil</keyword>
<feature type="region of interest" description="Disordered" evidence="3">
    <location>
        <begin position="567"/>
        <end position="591"/>
    </location>
</feature>
<dbReference type="EMBL" id="SEYY01000024">
    <property type="protein sequence ID" value="KAB7508181.1"/>
    <property type="molecule type" value="Genomic_DNA"/>
</dbReference>
<dbReference type="OrthoDB" id="6383021at2759"/>
<comment type="caution">
    <text evidence="4">The sequence shown here is derived from an EMBL/GenBank/DDBJ whole genome shotgun (WGS) entry which is preliminary data.</text>
</comment>
<dbReference type="GO" id="GO:0008017">
    <property type="term" value="F:microtubule binding"/>
    <property type="evidence" value="ECO:0007669"/>
    <property type="project" value="TreeGrafter"/>
</dbReference>
<feature type="compositionally biased region" description="Low complexity" evidence="3">
    <location>
        <begin position="669"/>
        <end position="680"/>
    </location>
</feature>
<feature type="compositionally biased region" description="Basic and acidic residues" evidence="3">
    <location>
        <begin position="76"/>
        <end position="86"/>
    </location>
</feature>
<feature type="coiled-coil region" evidence="2">
    <location>
        <begin position="331"/>
        <end position="375"/>
    </location>
</feature>
<feature type="region of interest" description="Disordered" evidence="3">
    <location>
        <begin position="54"/>
        <end position="105"/>
    </location>
</feature>
<feature type="compositionally biased region" description="Polar residues" evidence="3">
    <location>
        <begin position="95"/>
        <end position="105"/>
    </location>
</feature>
<keyword evidence="5" id="KW-1185">Reference proteome</keyword>
<dbReference type="InterPro" id="IPR051293">
    <property type="entry name" value="MTUS1/CCDC69"/>
</dbReference>
<feature type="region of interest" description="Disordered" evidence="3">
    <location>
        <begin position="411"/>
        <end position="437"/>
    </location>
</feature>
<sequence length="697" mass="79017">MKKSVFACFGLKSRQKRHPKSIRPEIEIVENGSAFDRTLSLGRTPLLHKNQQPQIITPYGTPLPRRGSFRRKKRRTSESEGAEKHPVKILRPTAPNGQTPSPLPSQISEQLKKLEAEISARTQEAQKSREEVTKANGGLEALTVLVHYLTNEYDAFSTPKLRAEIESLTSQLTDVRLCLSSAAARRLEIEAAEQCQKHEEVVNNLKEAHRQEVSSITLEHQRKLDEERIINNCSQRAIGKNRNTMERGTSISNINLRSSEEAWKLREQELQESNAKLLKEQNNLKQQAKKLEETLLSDKDHRLQAAKRVCGALQNEVDSLKTVVDMRNSEVHKLRDQLADKERICEELDSARDRVRALQAKAEDLHAQMETKLQLERQLLTDRHSLTESLQREASVNKRLSLENEELQWKLRQRDSTPNSSHTIGTKPHDKKWSQSFSNIPEDAGKLLRRTELHHGNVMIESPPPSPRVKAVIEKSNSVSFILDLNDTYPNEHLIGAQSYHQLRKSSTSNLQRKPFTKSYSSNLEKSKSTSLVQGSSKTFDVNKSSREKLNKKENVNGECDSDVYKNENGKHSKYDRTCSTSESSDSGEIERISPTGLSWTVPVHSKRYSKHIPSNRFQLVPETPRLLQQPDEDEYEEAENENEFVEVLALGEDISSAPLTMLFAQTPSTSVSLSDSDVSQCGSRADITSDDDDDDD</sequence>
<protein>
    <submittedName>
        <fullName evidence="4">Microtubule-associated tumor suppressor 1-like protein</fullName>
    </submittedName>
</protein>
<feature type="compositionally biased region" description="Basic and acidic residues" evidence="3">
    <location>
        <begin position="567"/>
        <end position="577"/>
    </location>
</feature>
<dbReference type="AlphaFoldDB" id="A0A5N5TQ15"/>
<name>A0A5N5TQ15_9CRUS</name>
<dbReference type="GO" id="GO:0005737">
    <property type="term" value="C:cytoplasm"/>
    <property type="evidence" value="ECO:0007669"/>
    <property type="project" value="TreeGrafter"/>
</dbReference>
<feature type="compositionally biased region" description="Polar residues" evidence="3">
    <location>
        <begin position="578"/>
        <end position="587"/>
    </location>
</feature>
<reference evidence="4 5" key="1">
    <citation type="journal article" date="2019" name="PLoS Biol.">
        <title>Sex chromosomes control vertical transmission of feminizing Wolbachia symbionts in an isopod.</title>
        <authorList>
            <person name="Becking T."/>
            <person name="Chebbi M.A."/>
            <person name="Giraud I."/>
            <person name="Moumen B."/>
            <person name="Laverre T."/>
            <person name="Caubet Y."/>
            <person name="Peccoud J."/>
            <person name="Gilbert C."/>
            <person name="Cordaux R."/>
        </authorList>
    </citation>
    <scope>NUCLEOTIDE SEQUENCE [LARGE SCALE GENOMIC DNA]</scope>
    <source>
        <strain evidence="4">ANa2</strain>
        <tissue evidence="4">Whole body excluding digestive tract and cuticle</tissue>
    </source>
</reference>
<feature type="region of interest" description="Disordered" evidence="3">
    <location>
        <begin position="505"/>
        <end position="530"/>
    </location>
</feature>
<dbReference type="PANTHER" id="PTHR24200">
    <property type="entry name" value="TOUCAN, ISOFORM A"/>
    <property type="match status" value="1"/>
</dbReference>
<organism evidence="4 5">
    <name type="scientific">Armadillidium nasatum</name>
    <dbReference type="NCBI Taxonomy" id="96803"/>
    <lineage>
        <taxon>Eukaryota</taxon>
        <taxon>Metazoa</taxon>
        <taxon>Ecdysozoa</taxon>
        <taxon>Arthropoda</taxon>
        <taxon>Crustacea</taxon>
        <taxon>Multicrustacea</taxon>
        <taxon>Malacostraca</taxon>
        <taxon>Eumalacostraca</taxon>
        <taxon>Peracarida</taxon>
        <taxon>Isopoda</taxon>
        <taxon>Oniscidea</taxon>
        <taxon>Crinocheta</taxon>
        <taxon>Armadillidiidae</taxon>
        <taxon>Armadillidium</taxon>
    </lineage>
</organism>
<proteinExistence type="predicted"/>
<evidence type="ECO:0000313" key="4">
    <source>
        <dbReference type="EMBL" id="KAB7508181.1"/>
    </source>
</evidence>
<evidence type="ECO:0000256" key="2">
    <source>
        <dbReference type="SAM" id="Coils"/>
    </source>
</evidence>